<dbReference type="InterPro" id="IPR010982">
    <property type="entry name" value="Lambda_DNA-bd_dom_sf"/>
</dbReference>
<dbReference type="GO" id="GO:0003677">
    <property type="term" value="F:DNA binding"/>
    <property type="evidence" value="ECO:0007669"/>
    <property type="project" value="InterPro"/>
</dbReference>
<organism evidence="2 3">
    <name type="scientific">[Clostridium] polysaccharolyticum</name>
    <dbReference type="NCBI Taxonomy" id="29364"/>
    <lineage>
        <taxon>Bacteria</taxon>
        <taxon>Bacillati</taxon>
        <taxon>Bacillota</taxon>
        <taxon>Clostridia</taxon>
        <taxon>Lachnospirales</taxon>
        <taxon>Lachnospiraceae</taxon>
    </lineage>
</organism>
<dbReference type="SUPFAM" id="SSF47413">
    <property type="entry name" value="lambda repressor-like DNA-binding domains"/>
    <property type="match status" value="1"/>
</dbReference>
<keyword evidence="3" id="KW-1185">Reference proteome</keyword>
<accession>A0A1H9YI50</accession>
<protein>
    <submittedName>
        <fullName evidence="2">Helix-turn-helix</fullName>
    </submittedName>
</protein>
<dbReference type="Proteomes" id="UP000199800">
    <property type="component" value="Unassembled WGS sequence"/>
</dbReference>
<evidence type="ECO:0000313" key="2">
    <source>
        <dbReference type="EMBL" id="SES68259.1"/>
    </source>
</evidence>
<dbReference type="CDD" id="cd00093">
    <property type="entry name" value="HTH_XRE"/>
    <property type="match status" value="1"/>
</dbReference>
<dbReference type="RefSeq" id="WP_177180566.1">
    <property type="nucleotide sequence ID" value="NZ_FOHN01000002.1"/>
</dbReference>
<reference evidence="2 3" key="1">
    <citation type="submission" date="2016-10" db="EMBL/GenBank/DDBJ databases">
        <authorList>
            <person name="de Groot N.N."/>
        </authorList>
    </citation>
    <scope>NUCLEOTIDE SEQUENCE [LARGE SCALE GENOMIC DNA]</scope>
    <source>
        <strain evidence="2 3">DSM 1801</strain>
    </source>
</reference>
<dbReference type="PROSITE" id="PS50943">
    <property type="entry name" value="HTH_CROC1"/>
    <property type="match status" value="1"/>
</dbReference>
<dbReference type="InterPro" id="IPR001387">
    <property type="entry name" value="Cro/C1-type_HTH"/>
</dbReference>
<dbReference type="Pfam" id="PF01381">
    <property type="entry name" value="HTH_3"/>
    <property type="match status" value="1"/>
</dbReference>
<feature type="domain" description="HTH cro/C1-type" evidence="1">
    <location>
        <begin position="7"/>
        <end position="47"/>
    </location>
</feature>
<dbReference type="SMART" id="SM00530">
    <property type="entry name" value="HTH_XRE"/>
    <property type="match status" value="1"/>
</dbReference>
<gene>
    <name evidence="2" type="ORF">SAMN04487772_10212</name>
</gene>
<dbReference type="EMBL" id="FOHN01000002">
    <property type="protein sequence ID" value="SES68259.1"/>
    <property type="molecule type" value="Genomic_DNA"/>
</dbReference>
<dbReference type="Gene3D" id="1.10.260.40">
    <property type="entry name" value="lambda repressor-like DNA-binding domains"/>
    <property type="match status" value="1"/>
</dbReference>
<sequence length="60" mass="6987">MEFRDLLKFEIDRLGLTQREAAEFLDVSLTTIEKWLSGKRKPSARTARSVLDDLKKEGYN</sequence>
<proteinExistence type="predicted"/>
<evidence type="ECO:0000313" key="3">
    <source>
        <dbReference type="Proteomes" id="UP000199800"/>
    </source>
</evidence>
<evidence type="ECO:0000259" key="1">
    <source>
        <dbReference type="PROSITE" id="PS50943"/>
    </source>
</evidence>
<name>A0A1H9YI50_9FIRM</name>
<dbReference type="AlphaFoldDB" id="A0A1H9YI50"/>
<dbReference type="STRING" id="29364.SAMN04487772_10212"/>